<feature type="non-terminal residue" evidence="7">
    <location>
        <position position="1"/>
    </location>
</feature>
<dbReference type="Gene3D" id="1.10.10.970">
    <property type="entry name" value="RNA 2'-phosphotransferase, Tpt1/KptA family, N-terminal domain"/>
    <property type="match status" value="1"/>
</dbReference>
<dbReference type="PANTHER" id="PTHR12684:SF2">
    <property type="entry name" value="TRNA 2'-PHOSPHOTRANSFERASE 1"/>
    <property type="match status" value="1"/>
</dbReference>
<keyword evidence="8" id="KW-1185">Reference proteome</keyword>
<dbReference type="Proteomes" id="UP000027135">
    <property type="component" value="Unassembled WGS sequence"/>
</dbReference>
<dbReference type="InterPro" id="IPR042081">
    <property type="entry name" value="RNA_2'-PTrans_C"/>
</dbReference>
<evidence type="ECO:0000256" key="3">
    <source>
        <dbReference type="ARBA" id="ARBA00012007"/>
    </source>
</evidence>
<evidence type="ECO:0000256" key="2">
    <source>
        <dbReference type="ARBA" id="ARBA00009836"/>
    </source>
</evidence>
<dbReference type="GO" id="GO:0000215">
    <property type="term" value="F:tRNA 2'-phosphotransferase activity"/>
    <property type="evidence" value="ECO:0007669"/>
    <property type="project" value="UniProtKB-EC"/>
</dbReference>
<evidence type="ECO:0000313" key="8">
    <source>
        <dbReference type="Proteomes" id="UP000027135"/>
    </source>
</evidence>
<dbReference type="Pfam" id="PF01885">
    <property type="entry name" value="PTS_2-RNA"/>
    <property type="match status" value="1"/>
</dbReference>
<dbReference type="GO" id="GO:0006388">
    <property type="term" value="P:tRNA splicing, via endonucleolytic cleavage and ligation"/>
    <property type="evidence" value="ECO:0007669"/>
    <property type="project" value="TreeGrafter"/>
</dbReference>
<dbReference type="InterPro" id="IPR042080">
    <property type="entry name" value="RNA_2'-PTrans_N"/>
</dbReference>
<accession>A0A067RFF8</accession>
<dbReference type="SUPFAM" id="SSF56399">
    <property type="entry name" value="ADP-ribosylation"/>
    <property type="match status" value="1"/>
</dbReference>
<dbReference type="OMA" id="RHGASQM"/>
<evidence type="ECO:0000256" key="1">
    <source>
        <dbReference type="ARBA" id="ARBA00003343"/>
    </source>
</evidence>
<name>A0A067RFF8_ZOONE</name>
<keyword evidence="5" id="KW-0520">NAD</keyword>
<sequence>DKPLSKLLSWLLRHGAVKECLNIGFDGYVDVTDIEQYRGFRNKYTVADIQRVVAESDKQRFTLRTHPISGKLQIKANQGHSIDFIQDSDLIPICHASEIPTVIHGTYFRNWTKIKTEGLSRMNRLHIHFSPGEPGNSQVISGLRSSCQLYIYIDAEKALSDEIQFYRSVNNVILSPGNSEGYIEPKYFSKVVDVFTSK</sequence>
<reference evidence="7 8" key="1">
    <citation type="journal article" date="2014" name="Nat. Commun.">
        <title>Molecular traces of alternative social organization in a termite genome.</title>
        <authorList>
            <person name="Terrapon N."/>
            <person name="Li C."/>
            <person name="Robertson H.M."/>
            <person name="Ji L."/>
            <person name="Meng X."/>
            <person name="Booth W."/>
            <person name="Chen Z."/>
            <person name="Childers C.P."/>
            <person name="Glastad K.M."/>
            <person name="Gokhale K."/>
            <person name="Gowin J."/>
            <person name="Gronenberg W."/>
            <person name="Hermansen R.A."/>
            <person name="Hu H."/>
            <person name="Hunt B.G."/>
            <person name="Huylmans A.K."/>
            <person name="Khalil S.M."/>
            <person name="Mitchell R.D."/>
            <person name="Munoz-Torres M.C."/>
            <person name="Mustard J.A."/>
            <person name="Pan H."/>
            <person name="Reese J.T."/>
            <person name="Scharf M.E."/>
            <person name="Sun F."/>
            <person name="Vogel H."/>
            <person name="Xiao J."/>
            <person name="Yang W."/>
            <person name="Yang Z."/>
            <person name="Yang Z."/>
            <person name="Zhou J."/>
            <person name="Zhu J."/>
            <person name="Brent C.S."/>
            <person name="Elsik C.G."/>
            <person name="Goodisman M.A."/>
            <person name="Liberles D.A."/>
            <person name="Roe R.M."/>
            <person name="Vargo E.L."/>
            <person name="Vilcinskas A."/>
            <person name="Wang J."/>
            <person name="Bornberg-Bauer E."/>
            <person name="Korb J."/>
            <person name="Zhang G."/>
            <person name="Liebig J."/>
        </authorList>
    </citation>
    <scope>NUCLEOTIDE SEQUENCE [LARGE SCALE GENOMIC DNA]</scope>
    <source>
        <tissue evidence="7">Whole organism</tissue>
    </source>
</reference>
<evidence type="ECO:0000313" key="7">
    <source>
        <dbReference type="EMBL" id="KDR22596.1"/>
    </source>
</evidence>
<evidence type="ECO:0000256" key="5">
    <source>
        <dbReference type="ARBA" id="ARBA00023027"/>
    </source>
</evidence>
<dbReference type="EC" id="2.7.1.160" evidence="3"/>
<dbReference type="STRING" id="136037.A0A067RFF8"/>
<dbReference type="AlphaFoldDB" id="A0A067RFF8"/>
<dbReference type="PANTHER" id="PTHR12684">
    <property type="entry name" value="PUTATIVE PHOSPHOTRANSFERASE"/>
    <property type="match status" value="1"/>
</dbReference>
<evidence type="ECO:0000256" key="6">
    <source>
        <dbReference type="ARBA" id="ARBA00047949"/>
    </source>
</evidence>
<comment type="similarity">
    <text evidence="2">Belongs to the KptA/TPT1 family.</text>
</comment>
<gene>
    <name evidence="7" type="ORF">L798_12726</name>
</gene>
<dbReference type="InParanoid" id="A0A067RFF8"/>
<protein>
    <recommendedName>
        <fullName evidence="3">2'-phosphotransferase</fullName>
        <ecNumber evidence="3">2.7.1.160</ecNumber>
    </recommendedName>
</protein>
<evidence type="ECO:0000256" key="4">
    <source>
        <dbReference type="ARBA" id="ARBA00022679"/>
    </source>
</evidence>
<keyword evidence="4" id="KW-0808">Transferase</keyword>
<dbReference type="Gene3D" id="3.20.170.30">
    <property type="match status" value="1"/>
</dbReference>
<dbReference type="EMBL" id="KK852498">
    <property type="protein sequence ID" value="KDR22596.1"/>
    <property type="molecule type" value="Genomic_DNA"/>
</dbReference>
<proteinExistence type="inferred from homology"/>
<organism evidence="7 8">
    <name type="scientific">Zootermopsis nevadensis</name>
    <name type="common">Dampwood termite</name>
    <dbReference type="NCBI Taxonomy" id="136037"/>
    <lineage>
        <taxon>Eukaryota</taxon>
        <taxon>Metazoa</taxon>
        <taxon>Ecdysozoa</taxon>
        <taxon>Arthropoda</taxon>
        <taxon>Hexapoda</taxon>
        <taxon>Insecta</taxon>
        <taxon>Pterygota</taxon>
        <taxon>Neoptera</taxon>
        <taxon>Polyneoptera</taxon>
        <taxon>Dictyoptera</taxon>
        <taxon>Blattodea</taxon>
        <taxon>Blattoidea</taxon>
        <taxon>Termitoidae</taxon>
        <taxon>Termopsidae</taxon>
        <taxon>Zootermopsis</taxon>
    </lineage>
</organism>
<comment type="catalytic activity">
    <reaction evidence="6">
        <text>2'-phospho-[ligated tRNA] + NAD(+) = mature tRNA + ADP-alpha-D-ribose 1'',2''-cyclic phosphate + nicotinamide</text>
        <dbReference type="Rhea" id="RHEA:23324"/>
        <dbReference type="Rhea" id="RHEA-COMP:11106"/>
        <dbReference type="Rhea" id="RHEA-COMP:11107"/>
        <dbReference type="ChEBI" id="CHEBI:17154"/>
        <dbReference type="ChEBI" id="CHEBI:57540"/>
        <dbReference type="ChEBI" id="CHEBI:76596"/>
        <dbReference type="ChEBI" id="CHEBI:82883"/>
        <dbReference type="ChEBI" id="CHEBI:85027"/>
        <dbReference type="EC" id="2.7.1.160"/>
    </reaction>
</comment>
<dbReference type="eggNOG" id="KOG2278">
    <property type="taxonomic scope" value="Eukaryota"/>
</dbReference>
<comment type="function">
    <text evidence="1">Catalyzes the last step of tRNA splicing, the transfer of the splice junction 2'-phosphate from ligated tRNA to NAD to produce ADP-ribose 1''-2'' cyclic phosphate.</text>
</comment>
<dbReference type="FunCoup" id="A0A067RFF8">
    <property type="interactions" value="199"/>
</dbReference>
<dbReference type="InterPro" id="IPR002745">
    <property type="entry name" value="Ptrans_KptA/Tpt1"/>
</dbReference>